<accession>A0A1H0EPP9</accession>
<proteinExistence type="predicted"/>
<organism evidence="2 3">
    <name type="scientific">Actinokineospora alba</name>
    <dbReference type="NCBI Taxonomy" id="504798"/>
    <lineage>
        <taxon>Bacteria</taxon>
        <taxon>Bacillati</taxon>
        <taxon>Actinomycetota</taxon>
        <taxon>Actinomycetes</taxon>
        <taxon>Pseudonocardiales</taxon>
        <taxon>Pseudonocardiaceae</taxon>
        <taxon>Actinokineospora</taxon>
    </lineage>
</organism>
<dbReference type="STRING" id="504798.SAMN05421871_103820"/>
<evidence type="ECO:0000313" key="3">
    <source>
        <dbReference type="Proteomes" id="UP000199651"/>
    </source>
</evidence>
<dbReference type="PROSITE" id="PS50914">
    <property type="entry name" value="BON"/>
    <property type="match status" value="1"/>
</dbReference>
<gene>
    <name evidence="2" type="ORF">SAMN05192558_10149</name>
</gene>
<dbReference type="Pfam" id="PF04972">
    <property type="entry name" value="BON"/>
    <property type="match status" value="1"/>
</dbReference>
<feature type="domain" description="BON" evidence="1">
    <location>
        <begin position="9"/>
        <end position="77"/>
    </location>
</feature>
<dbReference type="AlphaFoldDB" id="A0A1H0EPP9"/>
<protein>
    <submittedName>
        <fullName evidence="2">BON domain-containing protein</fullName>
    </submittedName>
</protein>
<dbReference type="RefSeq" id="WP_133794703.1">
    <property type="nucleotide sequence ID" value="NZ_FNDV01000003.1"/>
</dbReference>
<sequence length="88" mass="9725">MTGDHSTGAPQYQVAAVRRALAEDDRTAEQGIKVTVRGDTILLSGDVECERRRDEIAAVVHEVVPAMRIYNDIKVTEAGEPTGREEFR</sequence>
<dbReference type="EMBL" id="FNJB01000001">
    <property type="protein sequence ID" value="SDN84374.1"/>
    <property type="molecule type" value="Genomic_DNA"/>
</dbReference>
<evidence type="ECO:0000313" key="2">
    <source>
        <dbReference type="EMBL" id="SDN84374.1"/>
    </source>
</evidence>
<name>A0A1H0EPP9_9PSEU</name>
<dbReference type="OrthoDB" id="4474880at2"/>
<dbReference type="Proteomes" id="UP000199651">
    <property type="component" value="Unassembled WGS sequence"/>
</dbReference>
<keyword evidence="3" id="KW-1185">Reference proteome</keyword>
<dbReference type="Gene3D" id="3.40.1520.20">
    <property type="match status" value="1"/>
</dbReference>
<evidence type="ECO:0000259" key="1">
    <source>
        <dbReference type="PROSITE" id="PS50914"/>
    </source>
</evidence>
<dbReference type="InterPro" id="IPR007055">
    <property type="entry name" value="BON_dom"/>
</dbReference>
<reference evidence="3" key="1">
    <citation type="submission" date="2016-10" db="EMBL/GenBank/DDBJ databases">
        <authorList>
            <person name="Varghese N."/>
            <person name="Submissions S."/>
        </authorList>
    </citation>
    <scope>NUCLEOTIDE SEQUENCE [LARGE SCALE GENOMIC DNA]</scope>
    <source>
        <strain evidence="3">IBRC-M 10655</strain>
    </source>
</reference>